<organism evidence="1">
    <name type="scientific">marine sediment metagenome</name>
    <dbReference type="NCBI Taxonomy" id="412755"/>
    <lineage>
        <taxon>unclassified sequences</taxon>
        <taxon>metagenomes</taxon>
        <taxon>ecological metagenomes</taxon>
    </lineage>
</organism>
<proteinExistence type="predicted"/>
<protein>
    <submittedName>
        <fullName evidence="1">Uncharacterized protein</fullName>
    </submittedName>
</protein>
<gene>
    <name evidence="1" type="ORF">S01H4_06145</name>
</gene>
<reference evidence="1" key="1">
    <citation type="journal article" date="2014" name="Front. Microbiol.">
        <title>High frequency of phylogenetically diverse reductive dehalogenase-homologous genes in deep subseafloor sedimentary metagenomes.</title>
        <authorList>
            <person name="Kawai M."/>
            <person name="Futagami T."/>
            <person name="Toyoda A."/>
            <person name="Takaki Y."/>
            <person name="Nishi S."/>
            <person name="Hori S."/>
            <person name="Arai W."/>
            <person name="Tsubouchi T."/>
            <person name="Morono Y."/>
            <person name="Uchiyama I."/>
            <person name="Ito T."/>
            <person name="Fujiyama A."/>
            <person name="Inagaki F."/>
            <person name="Takami H."/>
        </authorList>
    </citation>
    <scope>NUCLEOTIDE SEQUENCE</scope>
    <source>
        <strain evidence="1">Expedition CK06-06</strain>
    </source>
</reference>
<dbReference type="EMBL" id="BART01001855">
    <property type="protein sequence ID" value="GAG73632.1"/>
    <property type="molecule type" value="Genomic_DNA"/>
</dbReference>
<evidence type="ECO:0000313" key="1">
    <source>
        <dbReference type="EMBL" id="GAG73632.1"/>
    </source>
</evidence>
<dbReference type="AlphaFoldDB" id="X1AWN8"/>
<sequence length="180" mass="21401">MEVEFYLAQVIIEQGPINQEKEEIFDYENNVNIEILKTWLRNYFRDLTVYGLELGTDGEKLTWKFFLRAESEKEAFKRGHSLLLYLEKLFPGLTGTVITLPFYTGFIYQESTFYELVIPKYILINTGKFALIKEFIHFFRKNRRENQISTLYILWQKDDAVESTKDTNNKILRKNIKGVT</sequence>
<comment type="caution">
    <text evidence="1">The sequence shown here is derived from an EMBL/GenBank/DDBJ whole genome shotgun (WGS) entry which is preliminary data.</text>
</comment>
<accession>X1AWN8</accession>
<name>X1AWN8_9ZZZZ</name>